<accession>A0ACB8QBA5</accession>
<sequence length="303" mass="33309">MSGLSLPFPRNNQAYFEISVLEAGIMTFRVDNFLEPPPLDMPPEWDAPSLCFLLHHSASGEYILFDNGIRKDTYAFPPAAHAFIKYFGPLRVSHDAADRVAKGGLDPSNVSKVLISHAHFDHIGDASRFPTATFIVGKGTQDLAARGYPANPDSPHAQNMLPVGRTRALDPSDASLDWVPLGPFERALDLLGDGSAYVIDAPGHVSGHINLLVRTSADGAWAHLAADSAHDWRLFHGTSAFAVHPHIGCIHDDKDAALRHVEKLRELAKVPRMRMLLAHDVPMWEKAKENGWEGFWPKTIPSL</sequence>
<keyword evidence="2" id="KW-1185">Reference proteome</keyword>
<gene>
    <name evidence="1" type="ORF">K488DRAFT_57601</name>
</gene>
<organism evidence="1 2">
    <name type="scientific">Vararia minispora EC-137</name>
    <dbReference type="NCBI Taxonomy" id="1314806"/>
    <lineage>
        <taxon>Eukaryota</taxon>
        <taxon>Fungi</taxon>
        <taxon>Dikarya</taxon>
        <taxon>Basidiomycota</taxon>
        <taxon>Agaricomycotina</taxon>
        <taxon>Agaricomycetes</taxon>
        <taxon>Russulales</taxon>
        <taxon>Lachnocladiaceae</taxon>
        <taxon>Vararia</taxon>
    </lineage>
</organism>
<reference evidence="1" key="1">
    <citation type="submission" date="2021-02" db="EMBL/GenBank/DDBJ databases">
        <authorList>
            <consortium name="DOE Joint Genome Institute"/>
            <person name="Ahrendt S."/>
            <person name="Looney B.P."/>
            <person name="Miyauchi S."/>
            <person name="Morin E."/>
            <person name="Drula E."/>
            <person name="Courty P.E."/>
            <person name="Chicoki N."/>
            <person name="Fauchery L."/>
            <person name="Kohler A."/>
            <person name="Kuo A."/>
            <person name="Labutti K."/>
            <person name="Pangilinan J."/>
            <person name="Lipzen A."/>
            <person name="Riley R."/>
            <person name="Andreopoulos W."/>
            <person name="He G."/>
            <person name="Johnson J."/>
            <person name="Barry K.W."/>
            <person name="Grigoriev I.V."/>
            <person name="Nagy L."/>
            <person name="Hibbett D."/>
            <person name="Henrissat B."/>
            <person name="Matheny P.B."/>
            <person name="Labbe J."/>
            <person name="Martin F."/>
        </authorList>
    </citation>
    <scope>NUCLEOTIDE SEQUENCE</scope>
    <source>
        <strain evidence="1">EC-137</strain>
    </source>
</reference>
<evidence type="ECO:0000313" key="2">
    <source>
        <dbReference type="Proteomes" id="UP000814128"/>
    </source>
</evidence>
<comment type="caution">
    <text evidence="1">The sequence shown here is derived from an EMBL/GenBank/DDBJ whole genome shotgun (WGS) entry which is preliminary data.</text>
</comment>
<name>A0ACB8QBA5_9AGAM</name>
<reference evidence="1" key="2">
    <citation type="journal article" date="2022" name="New Phytol.">
        <title>Evolutionary transition to the ectomycorrhizal habit in the genomes of a hyperdiverse lineage of mushroom-forming fungi.</title>
        <authorList>
            <person name="Looney B."/>
            <person name="Miyauchi S."/>
            <person name="Morin E."/>
            <person name="Drula E."/>
            <person name="Courty P.E."/>
            <person name="Kohler A."/>
            <person name="Kuo A."/>
            <person name="LaButti K."/>
            <person name="Pangilinan J."/>
            <person name="Lipzen A."/>
            <person name="Riley R."/>
            <person name="Andreopoulos W."/>
            <person name="He G."/>
            <person name="Johnson J."/>
            <person name="Nolan M."/>
            <person name="Tritt A."/>
            <person name="Barry K.W."/>
            <person name="Grigoriev I.V."/>
            <person name="Nagy L.G."/>
            <person name="Hibbett D."/>
            <person name="Henrissat B."/>
            <person name="Matheny P.B."/>
            <person name="Labbe J."/>
            <person name="Martin F.M."/>
        </authorList>
    </citation>
    <scope>NUCLEOTIDE SEQUENCE</scope>
    <source>
        <strain evidence="1">EC-137</strain>
    </source>
</reference>
<protein>
    <submittedName>
        <fullName evidence="1">Metallo-hydrolase/oxidoreductase</fullName>
    </submittedName>
</protein>
<evidence type="ECO:0000313" key="1">
    <source>
        <dbReference type="EMBL" id="KAI0028880.1"/>
    </source>
</evidence>
<dbReference type="Proteomes" id="UP000814128">
    <property type="component" value="Unassembled WGS sequence"/>
</dbReference>
<proteinExistence type="predicted"/>
<dbReference type="EMBL" id="MU273716">
    <property type="protein sequence ID" value="KAI0028880.1"/>
    <property type="molecule type" value="Genomic_DNA"/>
</dbReference>